<feature type="transmembrane region" description="Helical" evidence="1">
    <location>
        <begin position="159"/>
        <end position="184"/>
    </location>
</feature>
<evidence type="ECO:0000313" key="2">
    <source>
        <dbReference type="EMBL" id="KAK4377096.1"/>
    </source>
</evidence>
<sequence>MLIFGFPIDACMPSLASKRSGITRNFHTPRPNSIDESFEKPQGEMPFNYLEMSNFSRNVELSSKSTKHRMLIGAIVATPSSIHVTPLGILVSETGERKEVFARERKEVDSLAWRTHRSVAPVKAKAIVSVGILFCASLVFVVPSNGNIFYLYLVSCKDYLATLLISGQLMFAADTLYVLSLFFGSAVVPVRGRRNVGDTDMEDMELCTQTRSLMESGL</sequence>
<dbReference type="Proteomes" id="UP001291623">
    <property type="component" value="Unassembled WGS sequence"/>
</dbReference>
<keyword evidence="3" id="KW-1185">Reference proteome</keyword>
<keyword evidence="1" id="KW-0472">Membrane</keyword>
<evidence type="ECO:0000313" key="3">
    <source>
        <dbReference type="Proteomes" id="UP001291623"/>
    </source>
</evidence>
<accession>A0AAE1VU43</accession>
<reference evidence="2" key="1">
    <citation type="submission" date="2023-12" db="EMBL/GenBank/DDBJ databases">
        <title>Genome assembly of Anisodus tanguticus.</title>
        <authorList>
            <person name="Wang Y.-J."/>
        </authorList>
    </citation>
    <scope>NUCLEOTIDE SEQUENCE</scope>
    <source>
        <strain evidence="2">KB-2021</strain>
        <tissue evidence="2">Leaf</tissue>
    </source>
</reference>
<evidence type="ECO:0000256" key="1">
    <source>
        <dbReference type="SAM" id="Phobius"/>
    </source>
</evidence>
<organism evidence="2 3">
    <name type="scientific">Anisodus tanguticus</name>
    <dbReference type="NCBI Taxonomy" id="243964"/>
    <lineage>
        <taxon>Eukaryota</taxon>
        <taxon>Viridiplantae</taxon>
        <taxon>Streptophyta</taxon>
        <taxon>Embryophyta</taxon>
        <taxon>Tracheophyta</taxon>
        <taxon>Spermatophyta</taxon>
        <taxon>Magnoliopsida</taxon>
        <taxon>eudicotyledons</taxon>
        <taxon>Gunneridae</taxon>
        <taxon>Pentapetalae</taxon>
        <taxon>asterids</taxon>
        <taxon>lamiids</taxon>
        <taxon>Solanales</taxon>
        <taxon>Solanaceae</taxon>
        <taxon>Solanoideae</taxon>
        <taxon>Hyoscyameae</taxon>
        <taxon>Anisodus</taxon>
    </lineage>
</organism>
<gene>
    <name evidence="2" type="ORF">RND71_003392</name>
</gene>
<keyword evidence="1" id="KW-1133">Transmembrane helix</keyword>
<comment type="caution">
    <text evidence="2">The sequence shown here is derived from an EMBL/GenBank/DDBJ whole genome shotgun (WGS) entry which is preliminary data.</text>
</comment>
<proteinExistence type="predicted"/>
<name>A0AAE1VU43_9SOLA</name>
<feature type="transmembrane region" description="Helical" evidence="1">
    <location>
        <begin position="126"/>
        <end position="153"/>
    </location>
</feature>
<dbReference type="EMBL" id="JAVYJV010000002">
    <property type="protein sequence ID" value="KAK4377096.1"/>
    <property type="molecule type" value="Genomic_DNA"/>
</dbReference>
<dbReference type="AlphaFoldDB" id="A0AAE1VU43"/>
<protein>
    <submittedName>
        <fullName evidence="2">Uncharacterized protein</fullName>
    </submittedName>
</protein>
<keyword evidence="1" id="KW-0812">Transmembrane</keyword>